<protein>
    <submittedName>
        <fullName evidence="2">Uncharacterized protein</fullName>
    </submittedName>
</protein>
<feature type="transmembrane region" description="Helical" evidence="1">
    <location>
        <begin position="137"/>
        <end position="162"/>
    </location>
</feature>
<dbReference type="Proteomes" id="UP001501637">
    <property type="component" value="Unassembled WGS sequence"/>
</dbReference>
<sequence length="201" mass="22079">MAARLRAHGLTVWDPDAVIMTEPFAAAVATVAPVLILVGSVELAALGVAEQEAWKAELHAASASVELVEGLGESQPLWVRQEIQRRKLQPGAQDKWRKSVQSFLYVVWFALSMALLVAFVLSLDWLAAPDPDSAPQLARFCFGVLFLGFLMVAEAPLVRSVIKEWAHKRQMSERVRSVRVFMESTAALEMQGNQSSPSPNP</sequence>
<name>A0ABP6MDC9_9ACTN</name>
<evidence type="ECO:0000313" key="2">
    <source>
        <dbReference type="EMBL" id="GAA3103304.1"/>
    </source>
</evidence>
<feature type="transmembrane region" description="Helical" evidence="1">
    <location>
        <begin position="103"/>
        <end position="125"/>
    </location>
</feature>
<comment type="caution">
    <text evidence="2">The sequence shown here is derived from an EMBL/GenBank/DDBJ whole genome shotgun (WGS) entry which is preliminary data.</text>
</comment>
<feature type="transmembrane region" description="Helical" evidence="1">
    <location>
        <begin position="24"/>
        <end position="49"/>
    </location>
</feature>
<keyword evidence="1" id="KW-0472">Membrane</keyword>
<reference evidence="3" key="1">
    <citation type="journal article" date="2019" name="Int. J. Syst. Evol. Microbiol.">
        <title>The Global Catalogue of Microorganisms (GCM) 10K type strain sequencing project: providing services to taxonomists for standard genome sequencing and annotation.</title>
        <authorList>
            <consortium name="The Broad Institute Genomics Platform"/>
            <consortium name="The Broad Institute Genome Sequencing Center for Infectious Disease"/>
            <person name="Wu L."/>
            <person name="Ma J."/>
        </authorList>
    </citation>
    <scope>NUCLEOTIDE SEQUENCE [LARGE SCALE GENOMIC DNA]</scope>
    <source>
        <strain evidence="3">JCM 9092</strain>
    </source>
</reference>
<dbReference type="EMBL" id="BAAAUG010000041">
    <property type="protein sequence ID" value="GAA3103304.1"/>
    <property type="molecule type" value="Genomic_DNA"/>
</dbReference>
<keyword evidence="3" id="KW-1185">Reference proteome</keyword>
<keyword evidence="1" id="KW-1133">Transmembrane helix</keyword>
<organism evidence="2 3">
    <name type="scientific">Streptomyces rectiviolaceus</name>
    <dbReference type="NCBI Taxonomy" id="332591"/>
    <lineage>
        <taxon>Bacteria</taxon>
        <taxon>Bacillati</taxon>
        <taxon>Actinomycetota</taxon>
        <taxon>Actinomycetes</taxon>
        <taxon>Kitasatosporales</taxon>
        <taxon>Streptomycetaceae</taxon>
        <taxon>Streptomyces</taxon>
    </lineage>
</organism>
<evidence type="ECO:0000256" key="1">
    <source>
        <dbReference type="SAM" id="Phobius"/>
    </source>
</evidence>
<evidence type="ECO:0000313" key="3">
    <source>
        <dbReference type="Proteomes" id="UP001501637"/>
    </source>
</evidence>
<accession>A0ABP6MDC9</accession>
<proteinExistence type="predicted"/>
<gene>
    <name evidence="2" type="ORF">GCM10010449_27960</name>
</gene>
<keyword evidence="1" id="KW-0812">Transmembrane</keyword>